<feature type="region of interest" description="Disordered" evidence="6">
    <location>
        <begin position="1"/>
        <end position="30"/>
    </location>
</feature>
<feature type="domain" description="Core-binding (CB)" evidence="8">
    <location>
        <begin position="88"/>
        <end position="170"/>
    </location>
</feature>
<accession>A0ABR6MZV6</accession>
<comment type="similarity">
    <text evidence="1">Belongs to the 'phage' integrase family.</text>
</comment>
<dbReference type="PANTHER" id="PTHR30629">
    <property type="entry name" value="PROPHAGE INTEGRASE"/>
    <property type="match status" value="1"/>
</dbReference>
<dbReference type="InterPro" id="IPR050808">
    <property type="entry name" value="Phage_Integrase"/>
</dbReference>
<evidence type="ECO:0000256" key="3">
    <source>
        <dbReference type="ARBA" id="ARBA00023125"/>
    </source>
</evidence>
<evidence type="ECO:0000256" key="2">
    <source>
        <dbReference type="ARBA" id="ARBA00022908"/>
    </source>
</evidence>
<dbReference type="Gene3D" id="1.10.443.10">
    <property type="entry name" value="Intergrase catalytic core"/>
    <property type="match status" value="1"/>
</dbReference>
<dbReference type="Pfam" id="PF00589">
    <property type="entry name" value="Phage_integrase"/>
    <property type="match status" value="1"/>
</dbReference>
<dbReference type="PROSITE" id="PS51900">
    <property type="entry name" value="CB"/>
    <property type="match status" value="1"/>
</dbReference>
<dbReference type="InterPro" id="IPR013762">
    <property type="entry name" value="Integrase-like_cat_sf"/>
</dbReference>
<dbReference type="InterPro" id="IPR002104">
    <property type="entry name" value="Integrase_catalytic"/>
</dbReference>
<keyword evidence="2" id="KW-0229">DNA integration</keyword>
<name>A0ABR6MZV6_9DEIO</name>
<feature type="domain" description="Tyr recombinase" evidence="7">
    <location>
        <begin position="193"/>
        <end position="306"/>
    </location>
</feature>
<sequence>MKHSSPPPSRPKRGKPTKKRANNEGSIYARKDRTGRIISYRGSITVGWRDGKQVRQSFTAPTKEGVRELMNRALVQRQDGILPAVSTLTVSSYLDTWLQHKATEVRPSTLQSYRGVLENHLKPILGKERLDRLQPRHIDHLHKQIQAKGLSHRMLEHAHVLIHGALEYAVRLELLPRNVTDAVKVPRRATPRAEMKVWTTGQVGLFLEQARSHRLYALFYIALATGMRRGELMALPWANTDLQQGVIRVRTNLVELKDGSHITEPKTRASKRLIPLASDAVQVLQEHWGRNAPKWASSGRNTTSCS</sequence>
<evidence type="ECO:0000313" key="9">
    <source>
        <dbReference type="EMBL" id="MBB5297469.1"/>
    </source>
</evidence>
<evidence type="ECO:0000259" key="8">
    <source>
        <dbReference type="PROSITE" id="PS51900"/>
    </source>
</evidence>
<evidence type="ECO:0000256" key="4">
    <source>
        <dbReference type="ARBA" id="ARBA00023172"/>
    </source>
</evidence>
<proteinExistence type="inferred from homology"/>
<reference evidence="9 10" key="1">
    <citation type="submission" date="2020-08" db="EMBL/GenBank/DDBJ databases">
        <title>Genomic Encyclopedia of Type Strains, Phase IV (KMG-IV): sequencing the most valuable type-strain genomes for metagenomic binning, comparative biology and taxonomic classification.</title>
        <authorList>
            <person name="Goeker M."/>
        </authorList>
    </citation>
    <scope>NUCLEOTIDE SEQUENCE [LARGE SCALE GENOMIC DNA]</scope>
    <source>
        <strain evidence="9 10">DSM 105434</strain>
    </source>
</reference>
<dbReference type="InterPro" id="IPR010998">
    <property type="entry name" value="Integrase_recombinase_N"/>
</dbReference>
<comment type="caution">
    <text evidence="9">The sequence shown here is derived from an EMBL/GenBank/DDBJ whole genome shotgun (WGS) entry which is preliminary data.</text>
</comment>
<dbReference type="PROSITE" id="PS51898">
    <property type="entry name" value="TYR_RECOMBINASE"/>
    <property type="match status" value="1"/>
</dbReference>
<feature type="compositionally biased region" description="Basic residues" evidence="6">
    <location>
        <begin position="10"/>
        <end position="20"/>
    </location>
</feature>
<dbReference type="Proteomes" id="UP000536909">
    <property type="component" value="Unassembled WGS sequence"/>
</dbReference>
<evidence type="ECO:0000259" key="7">
    <source>
        <dbReference type="PROSITE" id="PS51898"/>
    </source>
</evidence>
<dbReference type="InterPro" id="IPR011010">
    <property type="entry name" value="DNA_brk_join_enz"/>
</dbReference>
<dbReference type="InterPro" id="IPR044068">
    <property type="entry name" value="CB"/>
</dbReference>
<keyword evidence="4" id="KW-0233">DNA recombination</keyword>
<evidence type="ECO:0000256" key="1">
    <source>
        <dbReference type="ARBA" id="ARBA00008857"/>
    </source>
</evidence>
<dbReference type="EMBL" id="JACHFV010000028">
    <property type="protein sequence ID" value="MBB5297469.1"/>
    <property type="molecule type" value="Genomic_DNA"/>
</dbReference>
<gene>
    <name evidence="9" type="ORF">HNQ10_004342</name>
</gene>
<dbReference type="Gene3D" id="1.10.150.130">
    <property type="match status" value="1"/>
</dbReference>
<dbReference type="RefSeq" id="WP_184117679.1">
    <property type="nucleotide sequence ID" value="NZ_BSUI01000006.1"/>
</dbReference>
<dbReference type="Pfam" id="PF14659">
    <property type="entry name" value="Phage_int_SAM_3"/>
    <property type="match status" value="1"/>
</dbReference>
<keyword evidence="3 5" id="KW-0238">DNA-binding</keyword>
<dbReference type="InterPro" id="IPR004107">
    <property type="entry name" value="Integrase_SAM-like_N"/>
</dbReference>
<keyword evidence="10" id="KW-1185">Reference proteome</keyword>
<dbReference type="SUPFAM" id="SSF56349">
    <property type="entry name" value="DNA breaking-rejoining enzymes"/>
    <property type="match status" value="1"/>
</dbReference>
<evidence type="ECO:0000256" key="6">
    <source>
        <dbReference type="SAM" id="MobiDB-lite"/>
    </source>
</evidence>
<dbReference type="PANTHER" id="PTHR30629:SF2">
    <property type="entry name" value="PROPHAGE INTEGRASE INTS-RELATED"/>
    <property type="match status" value="1"/>
</dbReference>
<evidence type="ECO:0000313" key="10">
    <source>
        <dbReference type="Proteomes" id="UP000536909"/>
    </source>
</evidence>
<protein>
    <submittedName>
        <fullName evidence="9">Integrase</fullName>
    </submittedName>
</protein>
<organism evidence="9 10">
    <name type="scientific">Deinococcus metallilatus</name>
    <dbReference type="NCBI Taxonomy" id="1211322"/>
    <lineage>
        <taxon>Bacteria</taxon>
        <taxon>Thermotogati</taxon>
        <taxon>Deinococcota</taxon>
        <taxon>Deinococci</taxon>
        <taxon>Deinococcales</taxon>
        <taxon>Deinococcaceae</taxon>
        <taxon>Deinococcus</taxon>
    </lineage>
</organism>
<evidence type="ECO:0000256" key="5">
    <source>
        <dbReference type="PROSITE-ProRule" id="PRU01248"/>
    </source>
</evidence>